<feature type="compositionally biased region" description="Polar residues" evidence="2">
    <location>
        <begin position="42"/>
        <end position="54"/>
    </location>
</feature>
<feature type="region of interest" description="Disordered" evidence="2">
    <location>
        <begin position="1"/>
        <end position="112"/>
    </location>
</feature>
<feature type="region of interest" description="Disordered" evidence="2">
    <location>
        <begin position="474"/>
        <end position="527"/>
    </location>
</feature>
<feature type="coiled-coil region" evidence="1">
    <location>
        <begin position="415"/>
        <end position="449"/>
    </location>
</feature>
<feature type="compositionally biased region" description="Polar residues" evidence="2">
    <location>
        <begin position="70"/>
        <end position="92"/>
    </location>
</feature>
<feature type="region of interest" description="Disordered" evidence="2">
    <location>
        <begin position="183"/>
        <end position="238"/>
    </location>
</feature>
<feature type="region of interest" description="Disordered" evidence="2">
    <location>
        <begin position="292"/>
        <end position="319"/>
    </location>
</feature>
<gene>
    <name evidence="3" type="ORF">BLS_008139</name>
    <name evidence="4" type="ORF">EG328_009415</name>
</gene>
<organism evidence="3 5">
    <name type="scientific">Venturia inaequalis</name>
    <name type="common">Apple scab fungus</name>
    <dbReference type="NCBI Taxonomy" id="5025"/>
    <lineage>
        <taxon>Eukaryota</taxon>
        <taxon>Fungi</taxon>
        <taxon>Dikarya</taxon>
        <taxon>Ascomycota</taxon>
        <taxon>Pezizomycotina</taxon>
        <taxon>Dothideomycetes</taxon>
        <taxon>Pleosporomycetidae</taxon>
        <taxon>Venturiales</taxon>
        <taxon>Venturiaceae</taxon>
        <taxon>Venturia</taxon>
    </lineage>
</organism>
<dbReference type="PANTHER" id="PTHR38701">
    <property type="entry name" value="CHROMOSOME 8, WHOLE GENOME SHOTGUN SEQUENCE"/>
    <property type="match status" value="1"/>
</dbReference>
<evidence type="ECO:0000313" key="6">
    <source>
        <dbReference type="Proteomes" id="UP000447873"/>
    </source>
</evidence>
<evidence type="ECO:0000256" key="2">
    <source>
        <dbReference type="SAM" id="MobiDB-lite"/>
    </source>
</evidence>
<accession>A0A8H3U7Y7</accession>
<evidence type="ECO:0000313" key="3">
    <source>
        <dbReference type="EMBL" id="KAE9964686.1"/>
    </source>
</evidence>
<feature type="compositionally biased region" description="Acidic residues" evidence="2">
    <location>
        <begin position="483"/>
        <end position="518"/>
    </location>
</feature>
<evidence type="ECO:0000313" key="4">
    <source>
        <dbReference type="EMBL" id="KAE9965754.1"/>
    </source>
</evidence>
<dbReference type="EMBL" id="WNWQ01000677">
    <property type="protein sequence ID" value="KAE9964686.1"/>
    <property type="molecule type" value="Genomic_DNA"/>
</dbReference>
<dbReference type="Proteomes" id="UP000433883">
    <property type="component" value="Unassembled WGS sequence"/>
</dbReference>
<feature type="compositionally biased region" description="Polar residues" evidence="2">
    <location>
        <begin position="226"/>
        <end position="237"/>
    </location>
</feature>
<name>A0A8H3U7Y7_VENIN</name>
<sequence>MPPPNKSRDNQQIPTRPLMPTLASSRNVKSPMTPRLAGQYLAATTRSNSPSTVKNGPGREDLATPVKALISTNVTPRSSSRIKTSSPNGTPTVSRPVSVAAGGASGNGSRPTGIAGLGISNGSGKSRPISMVGGGYPGTISPSIGSAGMGSMFFHAEEIPAAQEPTKEAKKTPAFFYANGQHEEGPARALRSPSPALSNAGTSRPQKSQFFRADRTDNVDIPPSQPLSSTPPVQGPSSVPFLQAAPVFRAPSPTKDVFNLHLSYRKGASQVLRPNDRPKTVAILPPLISPRQRSISGELSQRPRHGRTSSLSSIESGSSSRKHSLAALETCGLSPLHTPSNLINVTSSPILNASAPPSARRPSLVSEEMHPSLRSLQDSLSAPLTFSRPQSPTKPMWSPQAIPESITNARVERKIQDLEISNSSLMAINRSLEKEVRRQKKELRQFRRLSRAGRLSDMSMVNLNENYDIVAESGISPLPAVSEGEEEEASSEEEEEDEDEDEEEENDELSTDSSSGEEGDSKKLAKDSKRLQIDLSKHRDILVDSQKMNQSLKRCMTWTEDLIREGKKALEYKVNVSDVKLGGRILEPIHAEEDEEHYEADHSLLSTWSATATPILEGQTGILDGGRKSWQSETADSGIEVDRSSGSRLPEEDLEGLHDTISELTASSDECPEMGVS</sequence>
<feature type="compositionally biased region" description="Basic and acidic residues" evidence="2">
    <location>
        <begin position="640"/>
        <end position="656"/>
    </location>
</feature>
<comment type="caution">
    <text evidence="3">The sequence shown here is derived from an EMBL/GenBank/DDBJ whole genome shotgun (WGS) entry which is preliminary data.</text>
</comment>
<keyword evidence="1" id="KW-0175">Coiled coil</keyword>
<evidence type="ECO:0000256" key="1">
    <source>
        <dbReference type="SAM" id="Coils"/>
    </source>
</evidence>
<dbReference type="Proteomes" id="UP000447873">
    <property type="component" value="Unassembled WGS sequence"/>
</dbReference>
<dbReference type="PANTHER" id="PTHR38701:SF1">
    <property type="entry name" value="UP-REGULATED DURING SEPTATION PROTEIN 1 DOMAIN-CONTAINING PROTEIN"/>
    <property type="match status" value="1"/>
</dbReference>
<dbReference type="EMBL" id="WNWS01000565">
    <property type="protein sequence ID" value="KAE9965754.1"/>
    <property type="molecule type" value="Genomic_DNA"/>
</dbReference>
<evidence type="ECO:0000313" key="5">
    <source>
        <dbReference type="Proteomes" id="UP000433883"/>
    </source>
</evidence>
<reference evidence="3 5" key="1">
    <citation type="submission" date="2019-11" db="EMBL/GenBank/DDBJ databases">
        <title>Venturia inaequalis Genome Resource.</title>
        <authorList>
            <person name="Lichtner F.J."/>
        </authorList>
    </citation>
    <scope>NUCLEOTIDE SEQUENCE [LARGE SCALE GENOMIC DNA]</scope>
    <source>
        <strain evidence="4 6">120213</strain>
        <strain evidence="3">Bline_iso_100314</strain>
    </source>
</reference>
<dbReference type="AlphaFoldDB" id="A0A8H3U7Y7"/>
<feature type="compositionally biased region" description="Low complexity" evidence="2">
    <location>
        <begin position="93"/>
        <end position="111"/>
    </location>
</feature>
<feature type="compositionally biased region" description="Polar residues" evidence="2">
    <location>
        <begin position="195"/>
        <end position="209"/>
    </location>
</feature>
<proteinExistence type="predicted"/>
<feature type="compositionally biased region" description="Low complexity" evidence="2">
    <location>
        <begin position="309"/>
        <end position="319"/>
    </location>
</feature>
<protein>
    <submittedName>
        <fullName evidence="3">Uncharacterized protein</fullName>
    </submittedName>
</protein>
<feature type="region of interest" description="Disordered" evidence="2">
    <location>
        <begin position="621"/>
        <end position="656"/>
    </location>
</feature>